<dbReference type="AlphaFoldDB" id="A0AAD7E4W7"/>
<evidence type="ECO:0000313" key="3">
    <source>
        <dbReference type="Proteomes" id="UP001219525"/>
    </source>
</evidence>
<evidence type="ECO:0000259" key="1">
    <source>
        <dbReference type="PROSITE" id="PS50097"/>
    </source>
</evidence>
<dbReference type="EMBL" id="JARJCW010000003">
    <property type="protein sequence ID" value="KAJ7227462.1"/>
    <property type="molecule type" value="Genomic_DNA"/>
</dbReference>
<organism evidence="2 3">
    <name type="scientific">Mycena pura</name>
    <dbReference type="NCBI Taxonomy" id="153505"/>
    <lineage>
        <taxon>Eukaryota</taxon>
        <taxon>Fungi</taxon>
        <taxon>Dikarya</taxon>
        <taxon>Basidiomycota</taxon>
        <taxon>Agaricomycotina</taxon>
        <taxon>Agaricomycetes</taxon>
        <taxon>Agaricomycetidae</taxon>
        <taxon>Agaricales</taxon>
        <taxon>Marasmiineae</taxon>
        <taxon>Mycenaceae</taxon>
        <taxon>Mycena</taxon>
    </lineage>
</organism>
<comment type="caution">
    <text evidence="2">The sequence shown here is derived from an EMBL/GenBank/DDBJ whole genome shotgun (WGS) entry which is preliminary data.</text>
</comment>
<dbReference type="InterPro" id="IPR011333">
    <property type="entry name" value="SKP1/BTB/POZ_sf"/>
</dbReference>
<feature type="non-terminal residue" evidence="2">
    <location>
        <position position="1"/>
    </location>
</feature>
<accession>A0AAD7E4W7</accession>
<dbReference type="SUPFAM" id="SSF54695">
    <property type="entry name" value="POZ domain"/>
    <property type="match status" value="1"/>
</dbReference>
<gene>
    <name evidence="2" type="ORF">GGX14DRAFT_630052</name>
</gene>
<dbReference type="CDD" id="cd18186">
    <property type="entry name" value="BTB_POZ_ZBTB_KLHL-like"/>
    <property type="match status" value="1"/>
</dbReference>
<proteinExistence type="predicted"/>
<feature type="domain" description="BTB" evidence="1">
    <location>
        <begin position="10"/>
        <end position="78"/>
    </location>
</feature>
<reference evidence="2" key="1">
    <citation type="submission" date="2023-03" db="EMBL/GenBank/DDBJ databases">
        <title>Massive genome expansion in bonnet fungi (Mycena s.s.) driven by repeated elements and novel gene families across ecological guilds.</title>
        <authorList>
            <consortium name="Lawrence Berkeley National Laboratory"/>
            <person name="Harder C.B."/>
            <person name="Miyauchi S."/>
            <person name="Viragh M."/>
            <person name="Kuo A."/>
            <person name="Thoen E."/>
            <person name="Andreopoulos B."/>
            <person name="Lu D."/>
            <person name="Skrede I."/>
            <person name="Drula E."/>
            <person name="Henrissat B."/>
            <person name="Morin E."/>
            <person name="Kohler A."/>
            <person name="Barry K."/>
            <person name="LaButti K."/>
            <person name="Morin E."/>
            <person name="Salamov A."/>
            <person name="Lipzen A."/>
            <person name="Mereny Z."/>
            <person name="Hegedus B."/>
            <person name="Baldrian P."/>
            <person name="Stursova M."/>
            <person name="Weitz H."/>
            <person name="Taylor A."/>
            <person name="Grigoriev I.V."/>
            <person name="Nagy L.G."/>
            <person name="Martin F."/>
            <person name="Kauserud H."/>
        </authorList>
    </citation>
    <scope>NUCLEOTIDE SEQUENCE</scope>
    <source>
        <strain evidence="2">9144</strain>
    </source>
</reference>
<dbReference type="PROSITE" id="PS50097">
    <property type="entry name" value="BTB"/>
    <property type="match status" value="1"/>
</dbReference>
<dbReference type="Pfam" id="PF00651">
    <property type="entry name" value="BTB"/>
    <property type="match status" value="1"/>
</dbReference>
<dbReference type="InterPro" id="IPR000210">
    <property type="entry name" value="BTB/POZ_dom"/>
</dbReference>
<keyword evidence="3" id="KW-1185">Reference proteome</keyword>
<evidence type="ECO:0000313" key="2">
    <source>
        <dbReference type="EMBL" id="KAJ7227462.1"/>
    </source>
</evidence>
<dbReference type="Gene3D" id="3.30.710.10">
    <property type="entry name" value="Potassium Channel Kv1.1, Chain A"/>
    <property type="match status" value="1"/>
</dbReference>
<protein>
    <recommendedName>
        <fullName evidence="1">BTB domain-containing protein</fullName>
    </recommendedName>
</protein>
<dbReference type="SMART" id="SM00225">
    <property type="entry name" value="BTB"/>
    <property type="match status" value="1"/>
</dbReference>
<feature type="non-terminal residue" evidence="2">
    <location>
        <position position="295"/>
    </location>
</feature>
<sequence length="295" mass="33072">PVTRSEIWHPDGSVVIQAQNTQFRVHWSVLSLHSSLFRGMLELPQPQDTEQPSVDGCPIVELSDESEDVKQVLGALYNPLFLGQKALPLRVIGSLLRICRKYEFRDVLQNIVERLTYENPATLEGYDALKTGNAYSPTRIQNHHGILYDTITLAWENNILSVLPCAYYRALSAIFDGIPRGDGTVATLAPIHQRACTLGRASLFSAQWDTGNTFGWTETTANCTDVPGCKLRKQLFFRRHVVRGSLAPFCALGFVDSLNLCAACTADVKTKMIEGRRKMWEMLPGFFELPPWSEL</sequence>
<name>A0AAD7E4W7_9AGAR</name>
<dbReference type="Proteomes" id="UP001219525">
    <property type="component" value="Unassembled WGS sequence"/>
</dbReference>